<proteinExistence type="predicted"/>
<organism evidence="1">
    <name type="scientific">Anguilla anguilla</name>
    <name type="common">European freshwater eel</name>
    <name type="synonym">Muraena anguilla</name>
    <dbReference type="NCBI Taxonomy" id="7936"/>
    <lineage>
        <taxon>Eukaryota</taxon>
        <taxon>Metazoa</taxon>
        <taxon>Chordata</taxon>
        <taxon>Craniata</taxon>
        <taxon>Vertebrata</taxon>
        <taxon>Euteleostomi</taxon>
        <taxon>Actinopterygii</taxon>
        <taxon>Neopterygii</taxon>
        <taxon>Teleostei</taxon>
        <taxon>Anguilliformes</taxon>
        <taxon>Anguillidae</taxon>
        <taxon>Anguilla</taxon>
    </lineage>
</organism>
<reference evidence="1" key="1">
    <citation type="submission" date="2014-11" db="EMBL/GenBank/DDBJ databases">
        <authorList>
            <person name="Amaro Gonzalez C."/>
        </authorList>
    </citation>
    <scope>NUCLEOTIDE SEQUENCE</scope>
</reference>
<name>A0A0E9VU94_ANGAN</name>
<evidence type="ECO:0000313" key="1">
    <source>
        <dbReference type="EMBL" id="JAH81621.1"/>
    </source>
</evidence>
<protein>
    <submittedName>
        <fullName evidence="1">Uncharacterized protein</fullName>
    </submittedName>
</protein>
<accession>A0A0E9VU94</accession>
<sequence length="39" mass="4450">MAPCQDTFVIHTFKIKSMAFIYGQGTIRYSETSYNSISL</sequence>
<dbReference type="EMBL" id="GBXM01026956">
    <property type="protein sequence ID" value="JAH81621.1"/>
    <property type="molecule type" value="Transcribed_RNA"/>
</dbReference>
<dbReference type="AlphaFoldDB" id="A0A0E9VU94"/>
<reference evidence="1" key="2">
    <citation type="journal article" date="2015" name="Fish Shellfish Immunol.">
        <title>Early steps in the European eel (Anguilla anguilla)-Vibrio vulnificus interaction in the gills: Role of the RtxA13 toxin.</title>
        <authorList>
            <person name="Callol A."/>
            <person name="Pajuelo D."/>
            <person name="Ebbesson L."/>
            <person name="Teles M."/>
            <person name="MacKenzie S."/>
            <person name="Amaro C."/>
        </authorList>
    </citation>
    <scope>NUCLEOTIDE SEQUENCE</scope>
</reference>